<name>A0ABW2V4A6_9BACL</name>
<evidence type="ECO:0000313" key="2">
    <source>
        <dbReference type="Proteomes" id="UP001596528"/>
    </source>
</evidence>
<accession>A0ABW2V4A6</accession>
<sequence>MKQVLAFVLLAGVLCWLMFAPVYRHVLIMRQALLQKEVDYLLETGASGARGYIDEQMIAESRARLEDRGLAAEALSYDVSAEDGRPATNPEEPVPRGVGIRLTIRFESDNLLVLDRLVGAAQGSTIRIGASGMKMSEYVP</sequence>
<proteinExistence type="predicted"/>
<protein>
    <submittedName>
        <fullName evidence="1">Uncharacterized protein</fullName>
    </submittedName>
</protein>
<organism evidence="1 2">
    <name type="scientific">Paenibacillus thermoaerophilus</name>
    <dbReference type="NCBI Taxonomy" id="1215385"/>
    <lineage>
        <taxon>Bacteria</taxon>
        <taxon>Bacillati</taxon>
        <taxon>Bacillota</taxon>
        <taxon>Bacilli</taxon>
        <taxon>Bacillales</taxon>
        <taxon>Paenibacillaceae</taxon>
        <taxon>Paenibacillus</taxon>
    </lineage>
</organism>
<dbReference type="RefSeq" id="WP_138789207.1">
    <property type="nucleotide sequence ID" value="NZ_JBHTGQ010000031.1"/>
</dbReference>
<dbReference type="EMBL" id="JBHTGQ010000031">
    <property type="protein sequence ID" value="MFC7750991.1"/>
    <property type="molecule type" value="Genomic_DNA"/>
</dbReference>
<keyword evidence="2" id="KW-1185">Reference proteome</keyword>
<reference evidence="2" key="1">
    <citation type="journal article" date="2019" name="Int. J. Syst. Evol. Microbiol.">
        <title>The Global Catalogue of Microorganisms (GCM) 10K type strain sequencing project: providing services to taxonomists for standard genome sequencing and annotation.</title>
        <authorList>
            <consortium name="The Broad Institute Genomics Platform"/>
            <consortium name="The Broad Institute Genome Sequencing Center for Infectious Disease"/>
            <person name="Wu L."/>
            <person name="Ma J."/>
        </authorList>
    </citation>
    <scope>NUCLEOTIDE SEQUENCE [LARGE SCALE GENOMIC DNA]</scope>
    <source>
        <strain evidence="2">JCM 18657</strain>
    </source>
</reference>
<gene>
    <name evidence="1" type="ORF">ACFQWB_13780</name>
</gene>
<comment type="caution">
    <text evidence="1">The sequence shown here is derived from an EMBL/GenBank/DDBJ whole genome shotgun (WGS) entry which is preliminary data.</text>
</comment>
<evidence type="ECO:0000313" key="1">
    <source>
        <dbReference type="EMBL" id="MFC7750991.1"/>
    </source>
</evidence>
<dbReference type="Proteomes" id="UP001596528">
    <property type="component" value="Unassembled WGS sequence"/>
</dbReference>